<dbReference type="EMBL" id="KI301475">
    <property type="protein sequence ID" value="ERZ95127.1"/>
    <property type="molecule type" value="Genomic_DNA"/>
</dbReference>
<gene>
    <name evidence="1" type="ORF">GLOINDRAFT_13933</name>
</gene>
<name>U9SM98_RHIID</name>
<protein>
    <submittedName>
        <fullName evidence="1">Uncharacterized protein</fullName>
    </submittedName>
</protein>
<organism evidence="1">
    <name type="scientific">Rhizophagus irregularis (strain DAOM 181602 / DAOM 197198 / MUCL 43194)</name>
    <name type="common">Arbuscular mycorrhizal fungus</name>
    <name type="synonym">Glomus intraradices</name>
    <dbReference type="NCBI Taxonomy" id="747089"/>
    <lineage>
        <taxon>Eukaryota</taxon>
        <taxon>Fungi</taxon>
        <taxon>Fungi incertae sedis</taxon>
        <taxon>Mucoromycota</taxon>
        <taxon>Glomeromycotina</taxon>
        <taxon>Glomeromycetes</taxon>
        <taxon>Glomerales</taxon>
        <taxon>Glomeraceae</taxon>
        <taxon>Rhizophagus</taxon>
    </lineage>
</organism>
<reference evidence="1" key="1">
    <citation type="submission" date="2013-07" db="EMBL/GenBank/DDBJ databases">
        <title>The genome of an arbuscular mycorrhizal fungus provides insights into the evolution of the oldest plant symbiosis.</title>
        <authorList>
            <consortium name="DOE Joint Genome Institute"/>
            <person name="Tisserant E."/>
            <person name="Malbreil M."/>
            <person name="Kuo A."/>
            <person name="Kohler A."/>
            <person name="Symeonidi A."/>
            <person name="Balestrini R."/>
            <person name="Charron P."/>
            <person name="Duensing N."/>
            <person name="Frei-dit-Frey N."/>
            <person name="Gianinazzi-Pearson V."/>
            <person name="Gilbert B."/>
            <person name="Handa Y."/>
            <person name="Hijri M."/>
            <person name="Kaul R."/>
            <person name="Kawaguchi M."/>
            <person name="Krajinski F."/>
            <person name="Lammers P."/>
            <person name="Lapierre D."/>
            <person name="Masclaux F.G."/>
            <person name="Murat C."/>
            <person name="Morin E."/>
            <person name="Ndikumana S."/>
            <person name="Pagni M."/>
            <person name="Petitpierre D."/>
            <person name="Requena N."/>
            <person name="Rosikiewicz P."/>
            <person name="Riley R."/>
            <person name="Saito K."/>
            <person name="San Clemente H."/>
            <person name="Shapiro H."/>
            <person name="van Tuinen D."/>
            <person name="Becard G."/>
            <person name="Bonfante P."/>
            <person name="Paszkowski U."/>
            <person name="Shachar-Hill Y."/>
            <person name="Young J.P."/>
            <person name="Sanders I.R."/>
            <person name="Henrissat B."/>
            <person name="Rensing S.A."/>
            <person name="Grigoriev I.V."/>
            <person name="Corradi N."/>
            <person name="Roux C."/>
            <person name="Martin F."/>
        </authorList>
    </citation>
    <scope>NUCLEOTIDE SEQUENCE</scope>
    <source>
        <strain evidence="1">DAOM 197198</strain>
    </source>
</reference>
<dbReference type="AlphaFoldDB" id="U9SM98"/>
<evidence type="ECO:0000313" key="1">
    <source>
        <dbReference type="EMBL" id="ERZ95127.1"/>
    </source>
</evidence>
<sequence length="57" mass="6702">MVRRSVIYMIQEKTRQNLIASLYKAEYLSETRPKVLIELLQKKQVLKLLFDLGTSFG</sequence>
<accession>U9SM98</accession>
<dbReference type="HOGENOM" id="CLU_2997659_0_0_1"/>
<proteinExistence type="predicted"/>